<feature type="domain" description="Aminotransferase class I/classII large" evidence="7">
    <location>
        <begin position="52"/>
        <end position="394"/>
    </location>
</feature>
<dbReference type="InterPro" id="IPR015421">
    <property type="entry name" value="PyrdxlP-dep_Trfase_major"/>
</dbReference>
<dbReference type="STRING" id="871325.SAMN05444349_103120"/>
<organism evidence="8 9">
    <name type="scientific">Bacteroides faecichinchillae</name>
    <dbReference type="NCBI Taxonomy" id="871325"/>
    <lineage>
        <taxon>Bacteria</taxon>
        <taxon>Pseudomonadati</taxon>
        <taxon>Bacteroidota</taxon>
        <taxon>Bacteroidia</taxon>
        <taxon>Bacteroidales</taxon>
        <taxon>Bacteroidaceae</taxon>
        <taxon>Bacteroides</taxon>
    </lineage>
</organism>
<dbReference type="Pfam" id="PF00155">
    <property type="entry name" value="Aminotran_1_2"/>
    <property type="match status" value="1"/>
</dbReference>
<dbReference type="InterPro" id="IPR004838">
    <property type="entry name" value="NHTrfase_class1_PyrdxlP-BS"/>
</dbReference>
<keyword evidence="4 6" id="KW-0808">Transferase</keyword>
<evidence type="ECO:0000256" key="2">
    <source>
        <dbReference type="ARBA" id="ARBA00007441"/>
    </source>
</evidence>
<dbReference type="PANTHER" id="PTHR46383">
    <property type="entry name" value="ASPARTATE AMINOTRANSFERASE"/>
    <property type="match status" value="1"/>
</dbReference>
<proteinExistence type="inferred from homology"/>
<dbReference type="Proteomes" id="UP000184436">
    <property type="component" value="Unassembled WGS sequence"/>
</dbReference>
<sequence>MLQKQAGKNYLCHPKDKRITMKHFNPQVEQMNSFIVMDVLERANELQKQGIDIIHLEVGEPDFDVPSCVAEAAKTAYDKHLTHYTHSLGDPVLRQEIATFYRREYGVTVDPDCIVVTSGSSPSILLALMLLCDTDSEVILSNPGYACYRNFVLAVQANPVLVPLSEEKGLQYDIEAIRKCVNSRTAAIFINSPMNPTGMLLDESFMREIASLGVPVISDEIYHGLVYEGRAHSILEYTDQAFVLNGFSKRFAMTGLRLGYLIAPKSCMRALQKLQQNLFICASSVAQQAGIAALRQAEPDVERMKEIYDERRRYMISRLREIGFEIKVEPQGAFYVFADARKFTTDSYRFAFDVLESAHVGITPGVDFGTGGEGYVRFSYANSLENIKEGLDRISRYLVRHGSL</sequence>
<accession>A0A1M4UEL4</accession>
<evidence type="ECO:0000256" key="6">
    <source>
        <dbReference type="RuleBase" id="RU000481"/>
    </source>
</evidence>
<dbReference type="SUPFAM" id="SSF53383">
    <property type="entry name" value="PLP-dependent transferases"/>
    <property type="match status" value="1"/>
</dbReference>
<keyword evidence="3 6" id="KW-0032">Aminotransferase</keyword>
<name>A0A1M4UEL4_9BACE</name>
<evidence type="ECO:0000256" key="1">
    <source>
        <dbReference type="ARBA" id="ARBA00001933"/>
    </source>
</evidence>
<evidence type="ECO:0000256" key="4">
    <source>
        <dbReference type="ARBA" id="ARBA00022679"/>
    </source>
</evidence>
<dbReference type="PANTHER" id="PTHR46383:SF2">
    <property type="entry name" value="AMINOTRANSFERASE"/>
    <property type="match status" value="1"/>
</dbReference>
<protein>
    <recommendedName>
        <fullName evidence="6">Aminotransferase</fullName>
        <ecNumber evidence="6">2.6.1.-</ecNumber>
    </recommendedName>
</protein>
<dbReference type="EMBL" id="FQVD01000003">
    <property type="protein sequence ID" value="SHE55209.1"/>
    <property type="molecule type" value="Genomic_DNA"/>
</dbReference>
<dbReference type="GO" id="GO:0008483">
    <property type="term" value="F:transaminase activity"/>
    <property type="evidence" value="ECO:0007669"/>
    <property type="project" value="UniProtKB-KW"/>
</dbReference>
<dbReference type="CDD" id="cd00609">
    <property type="entry name" value="AAT_like"/>
    <property type="match status" value="1"/>
</dbReference>
<dbReference type="InterPro" id="IPR050596">
    <property type="entry name" value="AspAT/PAT-like"/>
</dbReference>
<evidence type="ECO:0000313" key="9">
    <source>
        <dbReference type="Proteomes" id="UP000184436"/>
    </source>
</evidence>
<dbReference type="InterPro" id="IPR015424">
    <property type="entry name" value="PyrdxlP-dep_Trfase"/>
</dbReference>
<evidence type="ECO:0000259" key="7">
    <source>
        <dbReference type="Pfam" id="PF00155"/>
    </source>
</evidence>
<dbReference type="EC" id="2.6.1.-" evidence="6"/>
<dbReference type="InterPro" id="IPR004839">
    <property type="entry name" value="Aminotransferase_I/II_large"/>
</dbReference>
<dbReference type="PROSITE" id="PS00105">
    <property type="entry name" value="AA_TRANSFER_CLASS_1"/>
    <property type="match status" value="1"/>
</dbReference>
<keyword evidence="9" id="KW-1185">Reference proteome</keyword>
<dbReference type="GO" id="GO:0006520">
    <property type="term" value="P:amino acid metabolic process"/>
    <property type="evidence" value="ECO:0007669"/>
    <property type="project" value="InterPro"/>
</dbReference>
<reference evidence="8 9" key="1">
    <citation type="submission" date="2016-11" db="EMBL/GenBank/DDBJ databases">
        <authorList>
            <person name="Jaros S."/>
            <person name="Januszkiewicz K."/>
            <person name="Wedrychowicz H."/>
        </authorList>
    </citation>
    <scope>NUCLEOTIDE SEQUENCE [LARGE SCALE GENOMIC DNA]</scope>
    <source>
        <strain evidence="8 9">DSM 26883</strain>
    </source>
</reference>
<keyword evidence="5" id="KW-0663">Pyridoxal phosphate</keyword>
<comment type="similarity">
    <text evidence="2 6">Belongs to the class-I pyridoxal-phosphate-dependent aminotransferase family.</text>
</comment>
<comment type="cofactor">
    <cofactor evidence="1 6">
        <name>pyridoxal 5'-phosphate</name>
        <dbReference type="ChEBI" id="CHEBI:597326"/>
    </cofactor>
</comment>
<evidence type="ECO:0000256" key="3">
    <source>
        <dbReference type="ARBA" id="ARBA00022576"/>
    </source>
</evidence>
<evidence type="ECO:0000313" key="8">
    <source>
        <dbReference type="EMBL" id="SHE55209.1"/>
    </source>
</evidence>
<dbReference type="GO" id="GO:0030170">
    <property type="term" value="F:pyridoxal phosphate binding"/>
    <property type="evidence" value="ECO:0007669"/>
    <property type="project" value="InterPro"/>
</dbReference>
<gene>
    <name evidence="8" type="ORF">SAMN05444349_103120</name>
</gene>
<evidence type="ECO:0000256" key="5">
    <source>
        <dbReference type="ARBA" id="ARBA00022898"/>
    </source>
</evidence>
<dbReference type="Gene3D" id="3.40.640.10">
    <property type="entry name" value="Type I PLP-dependent aspartate aminotransferase-like (Major domain)"/>
    <property type="match status" value="1"/>
</dbReference>
<dbReference type="AlphaFoldDB" id="A0A1M4UEL4"/>